<dbReference type="EMBL" id="JAWDGP010001087">
    <property type="protein sequence ID" value="KAK3794900.1"/>
    <property type="molecule type" value="Genomic_DNA"/>
</dbReference>
<accession>A0AAE1AVQ2</accession>
<feature type="compositionally biased region" description="Polar residues" evidence="1">
    <location>
        <begin position="1"/>
        <end position="20"/>
    </location>
</feature>
<protein>
    <submittedName>
        <fullName evidence="2">Uncharacterized protein</fullName>
    </submittedName>
</protein>
<evidence type="ECO:0000313" key="2">
    <source>
        <dbReference type="EMBL" id="KAK3794900.1"/>
    </source>
</evidence>
<dbReference type="Proteomes" id="UP001283361">
    <property type="component" value="Unassembled WGS sequence"/>
</dbReference>
<dbReference type="AlphaFoldDB" id="A0AAE1AVQ2"/>
<organism evidence="2 3">
    <name type="scientific">Elysia crispata</name>
    <name type="common">lettuce slug</name>
    <dbReference type="NCBI Taxonomy" id="231223"/>
    <lineage>
        <taxon>Eukaryota</taxon>
        <taxon>Metazoa</taxon>
        <taxon>Spiralia</taxon>
        <taxon>Lophotrochozoa</taxon>
        <taxon>Mollusca</taxon>
        <taxon>Gastropoda</taxon>
        <taxon>Heterobranchia</taxon>
        <taxon>Euthyneura</taxon>
        <taxon>Panpulmonata</taxon>
        <taxon>Sacoglossa</taxon>
        <taxon>Placobranchoidea</taxon>
        <taxon>Plakobranchidae</taxon>
        <taxon>Elysia</taxon>
    </lineage>
</organism>
<reference evidence="2" key="1">
    <citation type="journal article" date="2023" name="G3 (Bethesda)">
        <title>A reference genome for the long-term kleptoplast-retaining sea slug Elysia crispata morphotype clarki.</title>
        <authorList>
            <person name="Eastman K.E."/>
            <person name="Pendleton A.L."/>
            <person name="Shaikh M.A."/>
            <person name="Suttiyut T."/>
            <person name="Ogas R."/>
            <person name="Tomko P."/>
            <person name="Gavelis G."/>
            <person name="Widhalm J.R."/>
            <person name="Wisecaver J.H."/>
        </authorList>
    </citation>
    <scope>NUCLEOTIDE SEQUENCE</scope>
    <source>
        <strain evidence="2">ECLA1</strain>
    </source>
</reference>
<keyword evidence="3" id="KW-1185">Reference proteome</keyword>
<evidence type="ECO:0000256" key="1">
    <source>
        <dbReference type="SAM" id="MobiDB-lite"/>
    </source>
</evidence>
<sequence>MKSKNANIHTGASATGSRNPTRAAGLCPDRSVGLAQRCTLRSLLGQAAHLGPGLGQPQSARTGETRLMIYTVGLDYANHCQSVGTWCQQKLGRGYTLA</sequence>
<proteinExistence type="predicted"/>
<name>A0AAE1AVQ2_9GAST</name>
<comment type="caution">
    <text evidence="2">The sequence shown here is derived from an EMBL/GenBank/DDBJ whole genome shotgun (WGS) entry which is preliminary data.</text>
</comment>
<gene>
    <name evidence="2" type="ORF">RRG08_001048</name>
</gene>
<feature type="region of interest" description="Disordered" evidence="1">
    <location>
        <begin position="1"/>
        <end position="26"/>
    </location>
</feature>
<evidence type="ECO:0000313" key="3">
    <source>
        <dbReference type="Proteomes" id="UP001283361"/>
    </source>
</evidence>